<accession>A0A7M4FPU1</accession>
<dbReference type="PANTHER" id="PTHR45913">
    <property type="entry name" value="EPM2A-INTERACTING PROTEIN 1"/>
    <property type="match status" value="1"/>
</dbReference>
<feature type="compositionally biased region" description="Basic residues" evidence="1">
    <location>
        <begin position="1"/>
        <end position="12"/>
    </location>
</feature>
<keyword evidence="3" id="KW-1185">Reference proteome</keyword>
<dbReference type="InterPro" id="IPR012337">
    <property type="entry name" value="RNaseH-like_sf"/>
</dbReference>
<evidence type="ECO:0000313" key="2">
    <source>
        <dbReference type="Ensembl" id="ENSCPRP00005000747.1"/>
    </source>
</evidence>
<protein>
    <recommendedName>
        <fullName evidence="4">Zinc finger BED-type containing 5</fullName>
    </recommendedName>
</protein>
<reference evidence="2" key="2">
    <citation type="submission" date="2025-09" db="UniProtKB">
        <authorList>
            <consortium name="Ensembl"/>
        </authorList>
    </citation>
    <scope>IDENTIFICATION</scope>
</reference>
<name>A0A7M4FPU1_CROPO</name>
<evidence type="ECO:0000313" key="3">
    <source>
        <dbReference type="Proteomes" id="UP000594220"/>
    </source>
</evidence>
<dbReference type="Proteomes" id="UP000594220">
    <property type="component" value="Unplaced"/>
</dbReference>
<dbReference type="Ensembl" id="ENSCPRT00005000864.1">
    <property type="protein sequence ID" value="ENSCPRP00005000747.1"/>
    <property type="gene ID" value="ENSCPRG00005000571.1"/>
</dbReference>
<feature type="region of interest" description="Disordered" evidence="1">
    <location>
        <begin position="1"/>
        <end position="42"/>
    </location>
</feature>
<dbReference type="PANTHER" id="PTHR45913:SF19">
    <property type="entry name" value="LOW QUALITY PROTEIN: ZINC FINGER BED DOMAIN-CONTAINING PROTEIN 5-LIKE"/>
    <property type="match status" value="1"/>
</dbReference>
<proteinExistence type="predicted"/>
<dbReference type="AlphaFoldDB" id="A0A7M4FPU1"/>
<reference evidence="2" key="1">
    <citation type="submission" date="2025-08" db="UniProtKB">
        <authorList>
            <consortium name="Ensembl"/>
        </authorList>
    </citation>
    <scope>IDENTIFICATION</scope>
</reference>
<dbReference type="OMA" id="ENDEQRP"/>
<evidence type="ECO:0000256" key="1">
    <source>
        <dbReference type="SAM" id="MobiDB-lite"/>
    </source>
</evidence>
<dbReference type="SUPFAM" id="SSF53098">
    <property type="entry name" value="Ribonuclease H-like"/>
    <property type="match status" value="1"/>
</dbReference>
<dbReference type="GeneTree" id="ENSGT00940000160436"/>
<organism evidence="2 3">
    <name type="scientific">Crocodylus porosus</name>
    <name type="common">Saltwater crocodile</name>
    <name type="synonym">Estuarine crocodile</name>
    <dbReference type="NCBI Taxonomy" id="8502"/>
    <lineage>
        <taxon>Eukaryota</taxon>
        <taxon>Metazoa</taxon>
        <taxon>Chordata</taxon>
        <taxon>Craniata</taxon>
        <taxon>Vertebrata</taxon>
        <taxon>Euteleostomi</taxon>
        <taxon>Archelosauria</taxon>
        <taxon>Archosauria</taxon>
        <taxon>Crocodylia</taxon>
        <taxon>Longirostres</taxon>
        <taxon>Crocodylidae</taxon>
        <taxon>Crocodylus</taxon>
    </lineage>
</organism>
<evidence type="ECO:0008006" key="4">
    <source>
        <dbReference type="Google" id="ProtNLM"/>
    </source>
</evidence>
<sequence length="516" mass="59407">MDKWLKKIPAKKPRIEDNTNNASTSKQQENSRADTSPSPSTKTSFEVSYLIAKYKKPHTIGETLVLPAVVKMAEIIHGKQYGDKLKCIPLSANTVGRRIENIAEDLKKQVLEQITQCKRFAIQLDESTDVSNVSQLMVFARFCFNNEIHEELLFCEPLKERCTREDIFSTVNDFFNKNNVLWKNCKDSGVRQAIAGKKLEPEVYEVLQDVIDVVNFIKTRPLNSRIFTILCNEMGSDRENLLYHTEVRWLSHGKVLKRVVELKDELRIFLLQKDKCSKFADLFCDDKWLSVVCYLADIFLKINTLNLSLQGKGDVLTMSEKVTAFRKKLVLWREHFENGCLEMFPSLCDFVAKNDVSVSPIKTLISAHLKNLETEFSNLFKNLPNEEFQWVLNPFVKNIKMQHLLISLQEQLIDVREDGNLLAKFQQKPLHNWWMGLKNEYHDLVSAANDALLPNGFTYLCEVSFSAMTAIKTKYRNKLNLEPDLRITVSQSVLKNRMASPLHKVVILGQVVTILQ</sequence>
<feature type="compositionally biased region" description="Polar residues" evidence="1">
    <location>
        <begin position="18"/>
        <end position="42"/>
    </location>
</feature>